<dbReference type="RefSeq" id="WP_008592663.1">
    <property type="nucleotide sequence ID" value="NZ_AHOM02000008.1"/>
</dbReference>
<name>A0ABN0H8E6_9LEPT</name>
<keyword evidence="4" id="KW-1185">Reference proteome</keyword>
<comment type="caution">
    <text evidence="3">The sequence shown here is derived from an EMBL/GenBank/DDBJ whole genome shotgun (WGS) entry which is preliminary data.</text>
</comment>
<keyword evidence="1" id="KW-1133">Transmembrane helix</keyword>
<reference evidence="3 4" key="1">
    <citation type="submission" date="2012-08" db="EMBL/GenBank/DDBJ databases">
        <authorList>
            <person name="Harkins D.M."/>
            <person name="Durkin A.S."/>
            <person name="Selengut J.D."/>
            <person name="Sanka R."/>
            <person name="DePew J."/>
            <person name="Purushe J."/>
            <person name="Matthias M.A."/>
            <person name="Vinetz J.M."/>
            <person name="Sutton G.G."/>
            <person name="Nelson W.C."/>
            <person name="Fouts D.E."/>
        </authorList>
    </citation>
    <scope>NUCLEOTIDE SEQUENCE [LARGE SCALE GENOMIC DNA]</scope>
    <source>
        <strain evidence="3 4">MMD4847</strain>
    </source>
</reference>
<dbReference type="PANTHER" id="PTHR43081">
    <property type="entry name" value="ADENYLATE CYCLASE, TERMINAL-DIFFERENTIATION SPECIFIC-RELATED"/>
    <property type="match status" value="1"/>
</dbReference>
<dbReference type="InterPro" id="IPR001054">
    <property type="entry name" value="A/G_cyclase"/>
</dbReference>
<protein>
    <submittedName>
        <fullName evidence="3">Adenylate/guanylate cyclase catalytic domain protein</fullName>
    </submittedName>
</protein>
<feature type="domain" description="Guanylate cyclase" evidence="2">
    <location>
        <begin position="323"/>
        <end position="458"/>
    </location>
</feature>
<dbReference type="PROSITE" id="PS50125">
    <property type="entry name" value="GUANYLATE_CYCLASE_2"/>
    <property type="match status" value="1"/>
</dbReference>
<feature type="transmembrane region" description="Helical" evidence="1">
    <location>
        <begin position="126"/>
        <end position="145"/>
    </location>
</feature>
<dbReference type="PANTHER" id="PTHR43081:SF1">
    <property type="entry name" value="ADENYLATE CYCLASE, TERMINAL-DIFFERENTIATION SPECIFIC"/>
    <property type="match status" value="1"/>
</dbReference>
<evidence type="ECO:0000259" key="2">
    <source>
        <dbReference type="PROSITE" id="PS50125"/>
    </source>
</evidence>
<proteinExistence type="predicted"/>
<feature type="transmembrane region" description="Helical" evidence="1">
    <location>
        <begin position="188"/>
        <end position="206"/>
    </location>
</feature>
<dbReference type="InterPro" id="IPR050697">
    <property type="entry name" value="Adenylyl/Guanylyl_Cyclase_3/4"/>
</dbReference>
<organism evidence="3 4">
    <name type="scientific">Leptospira licerasiae str. MMD4847</name>
    <dbReference type="NCBI Taxonomy" id="1049971"/>
    <lineage>
        <taxon>Bacteria</taxon>
        <taxon>Pseudomonadati</taxon>
        <taxon>Spirochaetota</taxon>
        <taxon>Spirochaetia</taxon>
        <taxon>Leptospirales</taxon>
        <taxon>Leptospiraceae</taxon>
        <taxon>Leptospira</taxon>
    </lineage>
</organism>
<feature type="transmembrane region" description="Helical" evidence="1">
    <location>
        <begin position="103"/>
        <end position="120"/>
    </location>
</feature>
<evidence type="ECO:0000313" key="4">
    <source>
        <dbReference type="Proteomes" id="UP000018720"/>
    </source>
</evidence>
<evidence type="ECO:0000313" key="3">
    <source>
        <dbReference type="EMBL" id="EJZ41983.1"/>
    </source>
</evidence>
<dbReference type="SUPFAM" id="SSF55073">
    <property type="entry name" value="Nucleotide cyclase"/>
    <property type="match status" value="1"/>
</dbReference>
<dbReference type="Pfam" id="PF00211">
    <property type="entry name" value="Guanylate_cyc"/>
    <property type="match status" value="1"/>
</dbReference>
<accession>A0ABN0H8E6</accession>
<feature type="transmembrane region" description="Helical" evidence="1">
    <location>
        <begin position="263"/>
        <end position="283"/>
    </location>
</feature>
<feature type="transmembrane region" description="Helical" evidence="1">
    <location>
        <begin position="157"/>
        <end position="176"/>
    </location>
</feature>
<dbReference type="Gene3D" id="3.30.70.1230">
    <property type="entry name" value="Nucleotide cyclase"/>
    <property type="match status" value="1"/>
</dbReference>
<dbReference type="EMBL" id="AHOM02000008">
    <property type="protein sequence ID" value="EJZ41983.1"/>
    <property type="molecule type" value="Genomic_DNA"/>
</dbReference>
<feature type="transmembrane region" description="Helical" evidence="1">
    <location>
        <begin position="213"/>
        <end position="233"/>
    </location>
</feature>
<dbReference type="CDD" id="cd07302">
    <property type="entry name" value="CHD"/>
    <property type="match status" value="1"/>
</dbReference>
<keyword evidence="1" id="KW-0472">Membrane</keyword>
<keyword evidence="1" id="KW-0812">Transmembrane</keyword>
<sequence>MVHSSILFYPRVDPILVLYKSSTDSDFYLGIITFLLLSDSVENNKKRLNQKWKGVFWGAMPIKDYLPKFLCNILEITDRNKMDDSVRKVLENEEIIGAYVSNAFRYLLLLFFAAQLALNWKTGDAIINGIAFTLFTAVTIGHSYVIRTCTHWAIKGFSYLALVADFFVISSLLLYYTLHQNSFDLGFAIKNPIMNFLLFPLAFSLIQFRLRYVVLSVILFYMVYFGIFSYALLYDKMVFAKDWGDYVMGPNVLFTDALFGRPMVYLILAFFFAFGILRTLIMIRRIGEGEAQRSLLSRYFSPGMVEEMMTNPDVLEGRRQTATILFTDIRNFTALSENMDPLELSRFLSSIRETLTDCVFEFGGTLDKYIGDAVMATFGTPYPSADPASDAIRALQCGQRMLEKLGEFNKNREAKGLEPVRIGIGIHTGEVFSGNIETSRRAEFTVIGDAVNTASRIESLTKNFGKELLVSEETWKLAGANFIGETLPPVQVKGKEKPVTVVAVGA</sequence>
<dbReference type="InterPro" id="IPR029787">
    <property type="entry name" value="Nucleotide_cyclase"/>
</dbReference>
<evidence type="ECO:0000256" key="1">
    <source>
        <dbReference type="SAM" id="Phobius"/>
    </source>
</evidence>
<dbReference type="Proteomes" id="UP000018720">
    <property type="component" value="Unassembled WGS sequence"/>
</dbReference>
<gene>
    <name evidence="3" type="ORF">LEP1GSC178_0404</name>
</gene>
<dbReference type="SMART" id="SM00044">
    <property type="entry name" value="CYCc"/>
    <property type="match status" value="1"/>
</dbReference>